<sequence length="98" mass="10789">MKVMVDLCVVPIGVGVSVSEYVTACQREIQAAGLSHQMHAYGTNIEGDWDDVFAVVKRCHEVVHEMGAPRVTTSMRVGTRTDREQTISDKVQSVLSKL</sequence>
<evidence type="ECO:0000259" key="3">
    <source>
        <dbReference type="Pfam" id="PF01910"/>
    </source>
</evidence>
<protein>
    <submittedName>
        <fullName evidence="4">MTH1187 family thiamine-binding protein</fullName>
    </submittedName>
</protein>
<dbReference type="KEGG" id="ncu:F0U83_02350"/>
<dbReference type="PANTHER" id="PTHR33777">
    <property type="entry name" value="UPF0045 PROTEIN ECM15"/>
    <property type="match status" value="1"/>
</dbReference>
<evidence type="ECO:0000313" key="4">
    <source>
        <dbReference type="EMBL" id="QEQ95635.1"/>
    </source>
</evidence>
<comment type="similarity">
    <text evidence="1">Belongs to the UPF0045 family.</text>
</comment>
<evidence type="ECO:0000313" key="5">
    <source>
        <dbReference type="Proteomes" id="UP000324760"/>
    </source>
</evidence>
<dbReference type="GO" id="GO:0005829">
    <property type="term" value="C:cytosol"/>
    <property type="evidence" value="ECO:0007669"/>
    <property type="project" value="TreeGrafter"/>
</dbReference>
<dbReference type="InterPro" id="IPR051614">
    <property type="entry name" value="UPF0045_domain"/>
</dbReference>
<feature type="region of interest" description="Disordered" evidence="2">
    <location>
        <begin position="79"/>
        <end position="98"/>
    </location>
</feature>
<feature type="domain" description="Thiamine-binding protein" evidence="3">
    <location>
        <begin position="5"/>
        <end position="94"/>
    </location>
</feature>
<dbReference type="InterPro" id="IPR002767">
    <property type="entry name" value="Thiamine_BP"/>
</dbReference>
<dbReference type="RefSeq" id="WP_138986339.1">
    <property type="nucleotide sequence ID" value="NZ_CP043869.1"/>
</dbReference>
<dbReference type="NCBIfam" id="TIGR00106">
    <property type="entry name" value="MTH1187 family thiamine-binding protein"/>
    <property type="match status" value="1"/>
</dbReference>
<gene>
    <name evidence="4" type="ORF">F0U83_02350</name>
</gene>
<dbReference type="Pfam" id="PF01910">
    <property type="entry name" value="Thiamine_BP"/>
    <property type="match status" value="1"/>
</dbReference>
<evidence type="ECO:0000256" key="2">
    <source>
        <dbReference type="SAM" id="MobiDB-lite"/>
    </source>
</evidence>
<organism evidence="4 5">
    <name type="scientific">Neptunomonas concharum</name>
    <dbReference type="NCBI Taxonomy" id="1031538"/>
    <lineage>
        <taxon>Bacteria</taxon>
        <taxon>Pseudomonadati</taxon>
        <taxon>Pseudomonadota</taxon>
        <taxon>Gammaproteobacteria</taxon>
        <taxon>Oceanospirillales</taxon>
        <taxon>Oceanospirillaceae</taxon>
        <taxon>Neptunomonas</taxon>
    </lineage>
</organism>
<dbReference type="EMBL" id="CP043869">
    <property type="protein sequence ID" value="QEQ95635.1"/>
    <property type="molecule type" value="Genomic_DNA"/>
</dbReference>
<name>A0A5P1R8M3_9GAMM</name>
<dbReference type="AlphaFoldDB" id="A0A5P1R8M3"/>
<proteinExistence type="inferred from homology"/>
<dbReference type="OrthoDB" id="9793516at2"/>
<dbReference type="InterPro" id="IPR029756">
    <property type="entry name" value="MTH1187/YkoF-like"/>
</dbReference>
<reference evidence="4 5" key="1">
    <citation type="journal article" date="2019" name="Biochem. Eng. J.">
        <title>Metabolic engineering of the marine bacteria Neptunomonas concharum for the production of acetoin and meso-2,3-butanediol from acetate.</title>
        <authorList>
            <person name="Li W."/>
            <person name="Pu N."/>
            <person name="Liu C.-X."/>
            <person name="Yuan Q.-P."/>
            <person name="Li Z.-J."/>
        </authorList>
    </citation>
    <scope>NUCLEOTIDE SEQUENCE [LARGE SCALE GENOMIC DNA]</scope>
    <source>
        <strain evidence="4 5">JCM17730</strain>
    </source>
</reference>
<evidence type="ECO:0000256" key="1">
    <source>
        <dbReference type="ARBA" id="ARBA00010272"/>
    </source>
</evidence>
<dbReference type="Gene3D" id="3.30.70.930">
    <property type="match status" value="1"/>
</dbReference>
<dbReference type="Proteomes" id="UP000324760">
    <property type="component" value="Chromosome"/>
</dbReference>
<keyword evidence="5" id="KW-1185">Reference proteome</keyword>
<dbReference type="PANTHER" id="PTHR33777:SF1">
    <property type="entry name" value="UPF0045 PROTEIN ECM15"/>
    <property type="match status" value="1"/>
</dbReference>
<dbReference type="SUPFAM" id="SSF89957">
    <property type="entry name" value="MTH1187/YkoF-like"/>
    <property type="match status" value="1"/>
</dbReference>
<feature type="compositionally biased region" description="Polar residues" evidence="2">
    <location>
        <begin position="88"/>
        <end position="98"/>
    </location>
</feature>
<accession>A0A5P1R8M3</accession>